<evidence type="ECO:0000256" key="1">
    <source>
        <dbReference type="ARBA" id="ARBA00022729"/>
    </source>
</evidence>
<accession>A0ABY4F5J9</accession>
<dbReference type="Pfam" id="PF22494">
    <property type="entry name" value="choice_anch_I"/>
    <property type="match status" value="1"/>
</dbReference>
<dbReference type="RefSeq" id="WP_244715419.1">
    <property type="nucleotide sequence ID" value="NZ_CP095049.1"/>
</dbReference>
<reference evidence="6 7" key="1">
    <citation type="submission" date="2022-04" db="EMBL/GenBank/DDBJ databases">
        <title>Hymenobacter sp. isolated from the air.</title>
        <authorList>
            <person name="Won M."/>
            <person name="Lee C.-M."/>
            <person name="Woen H.-Y."/>
            <person name="Kwon S.-W."/>
        </authorList>
    </citation>
    <scope>NUCLEOTIDE SEQUENCE [LARGE SCALE GENOMIC DNA]</scope>
    <source>
        <strain evidence="7">5116 S-27</strain>
    </source>
</reference>
<protein>
    <submittedName>
        <fullName evidence="6">Choice-of-anchor I family protein</fullName>
    </submittedName>
</protein>
<proteinExistence type="predicted"/>
<keyword evidence="3" id="KW-0106">Calcium</keyword>
<evidence type="ECO:0000256" key="3">
    <source>
        <dbReference type="ARBA" id="ARBA00022837"/>
    </source>
</evidence>
<dbReference type="InterPro" id="IPR003644">
    <property type="entry name" value="Calx_beta"/>
</dbReference>
<dbReference type="Gene3D" id="2.60.40.2030">
    <property type="match status" value="1"/>
</dbReference>
<dbReference type="SMART" id="SM00237">
    <property type="entry name" value="Calx_beta"/>
    <property type="match status" value="1"/>
</dbReference>
<dbReference type="InterPro" id="IPR011048">
    <property type="entry name" value="Haem_d1_sf"/>
</dbReference>
<keyword evidence="2" id="KW-0677">Repeat</keyword>
<keyword evidence="1 4" id="KW-0732">Signal</keyword>
<dbReference type="Pfam" id="PF03160">
    <property type="entry name" value="Calx-beta"/>
    <property type="match status" value="1"/>
</dbReference>
<dbReference type="PANTHER" id="PTHR46928">
    <property type="entry name" value="MESENCHYME-SPECIFIC CELL SURFACE GLYCOPROTEIN"/>
    <property type="match status" value="1"/>
</dbReference>
<evidence type="ECO:0000259" key="5">
    <source>
        <dbReference type="SMART" id="SM00237"/>
    </source>
</evidence>
<evidence type="ECO:0000313" key="6">
    <source>
        <dbReference type="EMBL" id="UOQ51921.1"/>
    </source>
</evidence>
<feature type="signal peptide" evidence="4">
    <location>
        <begin position="1"/>
        <end position="25"/>
    </location>
</feature>
<dbReference type="InterPro" id="IPR055188">
    <property type="entry name" value="Choice_anch_I"/>
</dbReference>
<evidence type="ECO:0000313" key="7">
    <source>
        <dbReference type="Proteomes" id="UP000831785"/>
    </source>
</evidence>
<dbReference type="InterPro" id="IPR052956">
    <property type="entry name" value="Mesenchyme-surface_protein"/>
</dbReference>
<dbReference type="InterPro" id="IPR015943">
    <property type="entry name" value="WD40/YVTN_repeat-like_dom_sf"/>
</dbReference>
<dbReference type="InterPro" id="IPR038081">
    <property type="entry name" value="CalX-like_sf"/>
</dbReference>
<gene>
    <name evidence="6" type="ORF">MUN80_19425</name>
</gene>
<dbReference type="SUPFAM" id="SSF51004">
    <property type="entry name" value="C-terminal (heme d1) domain of cytochrome cd1-nitrite reductase"/>
    <property type="match status" value="1"/>
</dbReference>
<name>A0ABY4F5J9_9BACT</name>
<feature type="chain" id="PRO_5047508454" evidence="4">
    <location>
        <begin position="26"/>
        <end position="913"/>
    </location>
</feature>
<dbReference type="SUPFAM" id="SSF141072">
    <property type="entry name" value="CalX-like"/>
    <property type="match status" value="1"/>
</dbReference>
<dbReference type="PANTHER" id="PTHR46928:SF1">
    <property type="entry name" value="MESENCHYME-SPECIFIC CELL SURFACE GLYCOPROTEIN"/>
    <property type="match status" value="1"/>
</dbReference>
<sequence length="913" mass="95841">MPSKLYALGATALSLLALSRPAAQAQTLRQGFEASAADTWTFTPTPATYSFPSLTDTWAAVPSIGTTSGTASVQALPAAGATLWGMQDLQNPATNDVLIWHYLDFAPVQLQTGTGAANTVSFKYFTNAFDGPDSLAYVVQYDNGTTWPATKTYVQLSKDTRSYQTVTVSIPAGSTHVRLRLAAKQNGNDDWAAWDEVELTRSAVAITPTIRLAASSAVVNENAGTITLPVSIQNPGTTASTVEVALQPGLGTATVGTDFTYASPRTLTFPAGSTADQSLVIPLTDDALAEGAEYFSLKLQNPTNATLAAGASEFLVYIKDNDGVAPTQTKGFTLRHLGSYQNGASGTNSAEIVAHDPTTQRLYVANSVGGKLDILSLAGNGALTPVSSVNILPYGNINSVAVRNGVVACAVENTNPQQNGSVVFFDQNGTFLKQVAVGALPDMITFSPDGRLLLTANEGEPKSDYSTDPEGSVSVIDFSGGVAGLTQASVTTVGFTNYNGQAAQLRADGIRLYGGTATTPSTVAQDLEPEYVAVSADSRTAYITLQENNALATLDLTTKQFTSVRALGYQDHSQPGFALDASDQTPDVLLANWPIRGMRQPDALATFEVAGQRYLLTANEGDAREYSALTEAVRLGDAAYPLDATAFPQAALLKNTQALGRLNVTNKLGDTDGDGDFDQIYAFGGRSFSILNATTGALVHDSGDFLERLTSTDATFGSIFNASNSTGVPVRKNRSDDKGPEPEGVTTAVLRDTVYAFVSLERIGGVAVFNVNDPAQPRLVEYINNRSTTAGTGDQGPEGIVFVSAANSPTRQPLVILANEVSSTVAVYGVQLRGIVTATTPAQAAAQPLLVYPNPTTGGVVQFSRPVTGTLSDVLGRPVRELRQASQVETKGLTPGLYVVRAQDGATTKLVLR</sequence>
<feature type="domain" description="Calx-beta" evidence="5">
    <location>
        <begin position="199"/>
        <end position="300"/>
    </location>
</feature>
<keyword evidence="7" id="KW-1185">Reference proteome</keyword>
<dbReference type="Proteomes" id="UP000831785">
    <property type="component" value="Chromosome"/>
</dbReference>
<evidence type="ECO:0000256" key="4">
    <source>
        <dbReference type="SAM" id="SignalP"/>
    </source>
</evidence>
<organism evidence="6 7">
    <name type="scientific">Hymenobacter cellulosivorans</name>
    <dbReference type="NCBI Taxonomy" id="2932249"/>
    <lineage>
        <taxon>Bacteria</taxon>
        <taxon>Pseudomonadati</taxon>
        <taxon>Bacteroidota</taxon>
        <taxon>Cytophagia</taxon>
        <taxon>Cytophagales</taxon>
        <taxon>Hymenobacteraceae</taxon>
        <taxon>Hymenobacter</taxon>
    </lineage>
</organism>
<dbReference type="EMBL" id="CP095049">
    <property type="protein sequence ID" value="UOQ51921.1"/>
    <property type="molecule type" value="Genomic_DNA"/>
</dbReference>
<evidence type="ECO:0000256" key="2">
    <source>
        <dbReference type="ARBA" id="ARBA00022737"/>
    </source>
</evidence>
<dbReference type="Gene3D" id="2.130.10.10">
    <property type="entry name" value="YVTN repeat-like/Quinoprotein amine dehydrogenase"/>
    <property type="match status" value="1"/>
</dbReference>
<dbReference type="NCBIfam" id="NF038117">
    <property type="entry name" value="choice_anch_I"/>
    <property type="match status" value="1"/>
</dbReference>